<gene>
    <name evidence="2" type="ORF">HGP29_04675</name>
</gene>
<dbReference type="Proteomes" id="UP000585050">
    <property type="component" value="Unassembled WGS sequence"/>
</dbReference>
<keyword evidence="3" id="KW-1185">Reference proteome</keyword>
<reference evidence="2 3" key="1">
    <citation type="submission" date="2020-04" db="EMBL/GenBank/DDBJ databases">
        <title>Flammeovirga sp. SR4, a novel species isolated from seawater.</title>
        <authorList>
            <person name="Wang X."/>
        </authorList>
    </citation>
    <scope>NUCLEOTIDE SEQUENCE [LARGE SCALE GENOMIC DNA]</scope>
    <source>
        <strain evidence="2 3">SR4</strain>
    </source>
</reference>
<feature type="transmembrane region" description="Helical" evidence="1">
    <location>
        <begin position="33"/>
        <end position="54"/>
    </location>
</feature>
<accession>A0A7X8SHV6</accession>
<keyword evidence="1" id="KW-0812">Transmembrane</keyword>
<evidence type="ECO:0000256" key="1">
    <source>
        <dbReference type="SAM" id="Phobius"/>
    </source>
</evidence>
<protein>
    <submittedName>
        <fullName evidence="2">Uncharacterized protein</fullName>
    </submittedName>
</protein>
<comment type="caution">
    <text evidence="2">The sequence shown here is derived from an EMBL/GenBank/DDBJ whole genome shotgun (WGS) entry which is preliminary data.</text>
</comment>
<name>A0A7X8SHV6_9BACT</name>
<dbReference type="EMBL" id="JABAIL010000001">
    <property type="protein sequence ID" value="NLR90486.1"/>
    <property type="molecule type" value="Genomic_DNA"/>
</dbReference>
<proteinExistence type="predicted"/>
<dbReference type="AlphaFoldDB" id="A0A7X8SHV6"/>
<keyword evidence="1" id="KW-0472">Membrane</keyword>
<dbReference type="RefSeq" id="WP_168881186.1">
    <property type="nucleotide sequence ID" value="NZ_JABAIL010000001.1"/>
</dbReference>
<keyword evidence="1" id="KW-1133">Transmembrane helix</keyword>
<organism evidence="2 3">
    <name type="scientific">Flammeovirga agarivorans</name>
    <dbReference type="NCBI Taxonomy" id="2726742"/>
    <lineage>
        <taxon>Bacteria</taxon>
        <taxon>Pseudomonadati</taxon>
        <taxon>Bacteroidota</taxon>
        <taxon>Cytophagia</taxon>
        <taxon>Cytophagales</taxon>
        <taxon>Flammeovirgaceae</taxon>
        <taxon>Flammeovirga</taxon>
    </lineage>
</organism>
<evidence type="ECO:0000313" key="3">
    <source>
        <dbReference type="Proteomes" id="UP000585050"/>
    </source>
</evidence>
<evidence type="ECO:0000313" key="2">
    <source>
        <dbReference type="EMBL" id="NLR90486.1"/>
    </source>
</evidence>
<sequence>MKKFLLFLVPVAFLALDYGVIDSAINADTTVGTIMACIASVMMVSATIGVYPLLKNS</sequence>